<feature type="domain" description="PAP-associated" evidence="10">
    <location>
        <begin position="402"/>
        <end position="448"/>
    </location>
</feature>
<organism evidence="12 13">
    <name type="scientific">Phycomyces blakesleeanus (strain ATCC 8743b / DSM 1359 / FGSC 10004 / NBRC 33097 / NRRL 1555)</name>
    <dbReference type="NCBI Taxonomy" id="763407"/>
    <lineage>
        <taxon>Eukaryota</taxon>
        <taxon>Fungi</taxon>
        <taxon>Fungi incertae sedis</taxon>
        <taxon>Mucoromycota</taxon>
        <taxon>Mucoromycotina</taxon>
        <taxon>Mucoromycetes</taxon>
        <taxon>Mucorales</taxon>
        <taxon>Phycomycetaceae</taxon>
        <taxon>Phycomyces</taxon>
    </lineage>
</organism>
<dbReference type="EMBL" id="KV440976">
    <property type="protein sequence ID" value="OAD76128.1"/>
    <property type="molecule type" value="Genomic_DNA"/>
</dbReference>
<dbReference type="SUPFAM" id="SSF81301">
    <property type="entry name" value="Nucleotidyltransferase"/>
    <property type="match status" value="1"/>
</dbReference>
<dbReference type="Gene3D" id="1.10.1410.10">
    <property type="match status" value="1"/>
</dbReference>
<dbReference type="GO" id="GO:0031123">
    <property type="term" value="P:RNA 3'-end processing"/>
    <property type="evidence" value="ECO:0007669"/>
    <property type="project" value="TreeGrafter"/>
</dbReference>
<evidence type="ECO:0000313" key="12">
    <source>
        <dbReference type="EMBL" id="OAD76128.1"/>
    </source>
</evidence>
<dbReference type="GO" id="GO:0046872">
    <property type="term" value="F:metal ion binding"/>
    <property type="evidence" value="ECO:0007669"/>
    <property type="project" value="UniProtKB-KW"/>
</dbReference>
<dbReference type="Proteomes" id="UP000077315">
    <property type="component" value="Unassembled WGS sequence"/>
</dbReference>
<sequence>MITVVDVPLIHYIKDFCCSFSLTSTPFRDQELYPQVALYQDIEDAVYNDDFLYNKLEDLLESFDDLSEYIESGGETRTFPPQEFELMSFASYKSDPRHKDLTFPPLDVNQHPKAFLIVYIPNQGAHDLSLEINQLYKSLLPKPEDITKRQNIVQRIENIIGGAWNQNYKVKVYGSSANGFGFRDSDMDLAIVAPEYDYPWINKRKESRKQHSIMNMHRLAFILRNSGMINVMPVPNANVPICKFDVLPHRIHCDISVNNLMSSTNTRLLKAYSELDPRVRPFIYAIKEFVKRRNINDASNGSLSSYSYTLMGLWYLMTCDPPVIPNLQNPKDFFEGQCNTEDCNSHTKNMVETEYKHSYIHCNISFHDCFKRTSLKRNGFKEIRYTRNGTFWATRNVAKLDQLLIDFFYYYGTRHNFNRAISIRLNRSMFKRNQWDNQPIAIEDPFITRRNVGTSCHKKELALIKRLFSATAHTLATKRFSFASVCSMLYSDLVKAGSLKMAKMTTLGRCQADRLPIEKAVIISDVPYYYERDMVTDMVMSELSVYGEIESIKRWKLYRKEGSKNYIVNISNFDPFVLLPVTIPSMDQENVSFDVTEYYEIFPNYYN</sequence>
<dbReference type="InterPro" id="IPR054708">
    <property type="entry name" value="MTPAP-like_central"/>
</dbReference>
<keyword evidence="6" id="KW-0963">Cytoplasm</keyword>
<evidence type="ECO:0000256" key="9">
    <source>
        <dbReference type="ARBA" id="ARBA00022842"/>
    </source>
</evidence>
<evidence type="ECO:0000256" key="4">
    <source>
        <dbReference type="ARBA" id="ARBA00008593"/>
    </source>
</evidence>
<gene>
    <name evidence="12" type="ORF">PHYBLDRAFT_75979</name>
</gene>
<dbReference type="SUPFAM" id="SSF81631">
    <property type="entry name" value="PAP/OAS1 substrate-binding domain"/>
    <property type="match status" value="1"/>
</dbReference>
<comment type="cofactor">
    <cofactor evidence="1">
        <name>Mn(2+)</name>
        <dbReference type="ChEBI" id="CHEBI:29035"/>
    </cofactor>
</comment>
<dbReference type="VEuPathDB" id="FungiDB:PHYBLDRAFT_75979"/>
<evidence type="ECO:0000256" key="8">
    <source>
        <dbReference type="ARBA" id="ARBA00022723"/>
    </source>
</evidence>
<keyword evidence="8" id="KW-0479">Metal-binding</keyword>
<dbReference type="CDD" id="cd05402">
    <property type="entry name" value="NT_PAP_TUTase"/>
    <property type="match status" value="1"/>
</dbReference>
<evidence type="ECO:0000259" key="11">
    <source>
        <dbReference type="Pfam" id="PF22600"/>
    </source>
</evidence>
<dbReference type="STRING" id="763407.A0A167NK80"/>
<keyword evidence="13" id="KW-1185">Reference proteome</keyword>
<dbReference type="InterPro" id="IPR002058">
    <property type="entry name" value="PAP_assoc"/>
</dbReference>
<comment type="similarity">
    <text evidence="4">Belongs to the DNA polymerase type-B-like family.</text>
</comment>
<keyword evidence="7" id="KW-0808">Transferase</keyword>
<accession>A0A167NK80</accession>
<keyword evidence="9" id="KW-0460">Magnesium</keyword>
<evidence type="ECO:0000313" key="13">
    <source>
        <dbReference type="Proteomes" id="UP000077315"/>
    </source>
</evidence>
<dbReference type="GO" id="GO:0010605">
    <property type="term" value="P:negative regulation of macromolecule metabolic process"/>
    <property type="evidence" value="ECO:0007669"/>
    <property type="project" value="UniProtKB-ARBA"/>
</dbReference>
<dbReference type="GO" id="GO:0005737">
    <property type="term" value="C:cytoplasm"/>
    <property type="evidence" value="ECO:0007669"/>
    <property type="project" value="UniProtKB-SubCell"/>
</dbReference>
<feature type="domain" description="Poly(A) RNA polymerase mitochondrial-like central palm" evidence="11">
    <location>
        <begin position="128"/>
        <end position="274"/>
    </location>
</feature>
<dbReference type="PANTHER" id="PTHR12271">
    <property type="entry name" value="POLY A POLYMERASE CID PAP -RELATED"/>
    <property type="match status" value="1"/>
</dbReference>
<evidence type="ECO:0000256" key="5">
    <source>
        <dbReference type="ARBA" id="ARBA00012388"/>
    </source>
</evidence>
<dbReference type="GO" id="GO:1990817">
    <property type="term" value="F:poly(A) RNA polymerase activity"/>
    <property type="evidence" value="ECO:0007669"/>
    <property type="project" value="UniProtKB-EC"/>
</dbReference>
<evidence type="ECO:0000256" key="3">
    <source>
        <dbReference type="ARBA" id="ARBA00004496"/>
    </source>
</evidence>
<evidence type="ECO:0000256" key="7">
    <source>
        <dbReference type="ARBA" id="ARBA00022679"/>
    </source>
</evidence>
<dbReference type="InParanoid" id="A0A167NK80"/>
<evidence type="ECO:0000256" key="1">
    <source>
        <dbReference type="ARBA" id="ARBA00001936"/>
    </source>
</evidence>
<dbReference type="Pfam" id="PF03828">
    <property type="entry name" value="PAP_assoc"/>
    <property type="match status" value="1"/>
</dbReference>
<evidence type="ECO:0000256" key="6">
    <source>
        <dbReference type="ARBA" id="ARBA00022490"/>
    </source>
</evidence>
<dbReference type="AlphaFoldDB" id="A0A167NK80"/>
<reference evidence="13" key="1">
    <citation type="submission" date="2015-06" db="EMBL/GenBank/DDBJ databases">
        <title>Expansion of signal transduction pathways in fungi by whole-genome duplication.</title>
        <authorList>
            <consortium name="DOE Joint Genome Institute"/>
            <person name="Corrochano L.M."/>
            <person name="Kuo A."/>
            <person name="Marcet-Houben M."/>
            <person name="Polaino S."/>
            <person name="Salamov A."/>
            <person name="Villalobos J.M."/>
            <person name="Alvarez M.I."/>
            <person name="Avalos J."/>
            <person name="Benito E.P."/>
            <person name="Benoit I."/>
            <person name="Burger G."/>
            <person name="Camino L.P."/>
            <person name="Canovas D."/>
            <person name="Cerda-Olmedo E."/>
            <person name="Cheng J.-F."/>
            <person name="Dominguez A."/>
            <person name="Elias M."/>
            <person name="Eslava A.P."/>
            <person name="Glaser F."/>
            <person name="Grimwood J."/>
            <person name="Gutierrez G."/>
            <person name="Heitman J."/>
            <person name="Henrissat B."/>
            <person name="Iturriaga E.A."/>
            <person name="Lang B.F."/>
            <person name="Lavin J.L."/>
            <person name="Lee S."/>
            <person name="Li W."/>
            <person name="Lindquist E."/>
            <person name="Lopez-Garcia S."/>
            <person name="Luque E.M."/>
            <person name="Marcos A.T."/>
            <person name="Martin J."/>
            <person name="McCluskey K."/>
            <person name="Medina H.R."/>
            <person name="Miralles-Duran A."/>
            <person name="Miyazaki A."/>
            <person name="Munoz-Torres E."/>
            <person name="Oguiza J.A."/>
            <person name="Ohm R."/>
            <person name="Olmedo M."/>
            <person name="Orejas M."/>
            <person name="Ortiz-Castellanos L."/>
            <person name="Pisabarro A.G."/>
            <person name="Rodriguez-Romero J."/>
            <person name="Ruiz-Herrera J."/>
            <person name="Ruiz-Vazquez R."/>
            <person name="Sanz C."/>
            <person name="Schackwitz W."/>
            <person name="Schmutz J."/>
            <person name="Shahriari M."/>
            <person name="Shelest E."/>
            <person name="Silva-Franco F."/>
            <person name="Soanes D."/>
            <person name="Syed K."/>
            <person name="Tagua V.G."/>
            <person name="Talbot N.J."/>
            <person name="Thon M."/>
            <person name="De vries R.P."/>
            <person name="Wiebenga A."/>
            <person name="Yadav J.S."/>
            <person name="Braun E.L."/>
            <person name="Baker S."/>
            <person name="Garre V."/>
            <person name="Horwitz B."/>
            <person name="Torres-Martinez S."/>
            <person name="Idnurm A."/>
            <person name="Herrera-Estrella A."/>
            <person name="Gabaldon T."/>
            <person name="Grigoriev I.V."/>
        </authorList>
    </citation>
    <scope>NUCLEOTIDE SEQUENCE [LARGE SCALE GENOMIC DNA]</scope>
    <source>
        <strain evidence="13">NRRL 1555(-)</strain>
    </source>
</reference>
<dbReference type="EC" id="2.7.7.19" evidence="5"/>
<dbReference type="Gene3D" id="3.30.460.10">
    <property type="entry name" value="Beta Polymerase, domain 2"/>
    <property type="match status" value="1"/>
</dbReference>
<evidence type="ECO:0000259" key="10">
    <source>
        <dbReference type="Pfam" id="PF03828"/>
    </source>
</evidence>
<dbReference type="RefSeq" id="XP_018294168.1">
    <property type="nucleotide sequence ID" value="XM_018443110.1"/>
</dbReference>
<name>A0A167NK80_PHYB8</name>
<dbReference type="GeneID" id="29004016"/>
<evidence type="ECO:0000256" key="2">
    <source>
        <dbReference type="ARBA" id="ARBA00001946"/>
    </source>
</evidence>
<dbReference type="PANTHER" id="PTHR12271:SF40">
    <property type="entry name" value="POLY(A) RNA POLYMERASE GLD2"/>
    <property type="match status" value="1"/>
</dbReference>
<dbReference type="InterPro" id="IPR043519">
    <property type="entry name" value="NT_sf"/>
</dbReference>
<comment type="cofactor">
    <cofactor evidence="2">
        <name>Mg(2+)</name>
        <dbReference type="ChEBI" id="CHEBI:18420"/>
    </cofactor>
</comment>
<protein>
    <recommendedName>
        <fullName evidence="5">polynucleotide adenylyltransferase</fullName>
        <ecNumber evidence="5">2.7.7.19</ecNumber>
    </recommendedName>
</protein>
<proteinExistence type="inferred from homology"/>
<comment type="subcellular location">
    <subcellularLocation>
        <location evidence="3">Cytoplasm</location>
    </subcellularLocation>
</comment>
<dbReference type="Pfam" id="PF22600">
    <property type="entry name" value="MTPAP-like_central"/>
    <property type="match status" value="1"/>
</dbReference>
<dbReference type="OrthoDB" id="2274644at2759"/>